<keyword evidence="1" id="KW-0472">Membrane</keyword>
<dbReference type="AlphaFoldDB" id="F4Y227"/>
<organism evidence="2 3">
    <name type="scientific">Moorena producens 3L</name>
    <dbReference type="NCBI Taxonomy" id="489825"/>
    <lineage>
        <taxon>Bacteria</taxon>
        <taxon>Bacillati</taxon>
        <taxon>Cyanobacteriota</taxon>
        <taxon>Cyanophyceae</taxon>
        <taxon>Coleofasciculales</taxon>
        <taxon>Coleofasciculaceae</taxon>
        <taxon>Moorena</taxon>
    </lineage>
</organism>
<keyword evidence="1" id="KW-1133">Transmembrane helix</keyword>
<protein>
    <submittedName>
        <fullName evidence="2">Uncharacterized protein</fullName>
    </submittedName>
</protein>
<reference evidence="3" key="1">
    <citation type="journal article" date="2011" name="Proc. Natl. Acad. Sci. U.S.A.">
        <title>Genomic insights into the physiology and ecology of the marine filamentous cyanobacterium Lyngbya majuscula.</title>
        <authorList>
            <person name="Jones A.C."/>
            <person name="Monroe E.A."/>
            <person name="Podell S."/>
            <person name="Hess W.R."/>
            <person name="Klages S."/>
            <person name="Esquenazi E."/>
            <person name="Niessen S."/>
            <person name="Hoover H."/>
            <person name="Rothmann M."/>
            <person name="Lasken R.S."/>
            <person name="Yates J.R.III."/>
            <person name="Reinhardt R."/>
            <person name="Kube M."/>
            <person name="Burkart M.D."/>
            <person name="Allen E.E."/>
            <person name="Dorrestein P.C."/>
            <person name="Gerwick W.H."/>
            <person name="Gerwick L."/>
        </authorList>
    </citation>
    <scope>NUCLEOTIDE SEQUENCE [LARGE SCALE GENOMIC DNA]</scope>
    <source>
        <strain evidence="3">3L</strain>
    </source>
</reference>
<evidence type="ECO:0000256" key="1">
    <source>
        <dbReference type="SAM" id="Phobius"/>
    </source>
</evidence>
<gene>
    <name evidence="2" type="ORF">LYNGBM3L_65400</name>
</gene>
<sequence>MGVTTELSFPRVLSGVICPNAVVAATREYSKTLVAGTSREIGGFILINQLSSFLIISVGWAKL</sequence>
<keyword evidence="1" id="KW-0812">Transmembrane</keyword>
<dbReference type="Proteomes" id="UP000003959">
    <property type="component" value="Unassembled WGS sequence"/>
</dbReference>
<dbReference type="HOGENOM" id="CLU_2880959_0_0_3"/>
<evidence type="ECO:0000313" key="3">
    <source>
        <dbReference type="Proteomes" id="UP000003959"/>
    </source>
</evidence>
<name>F4Y227_9CYAN</name>
<keyword evidence="3" id="KW-1185">Reference proteome</keyword>
<dbReference type="EMBL" id="GL890970">
    <property type="protein sequence ID" value="EGJ29319.1"/>
    <property type="molecule type" value="Genomic_DNA"/>
</dbReference>
<feature type="transmembrane region" description="Helical" evidence="1">
    <location>
        <begin position="41"/>
        <end position="61"/>
    </location>
</feature>
<proteinExistence type="predicted"/>
<accession>F4Y227</accession>
<evidence type="ECO:0000313" key="2">
    <source>
        <dbReference type="EMBL" id="EGJ29319.1"/>
    </source>
</evidence>